<proteinExistence type="predicted"/>
<reference evidence="2" key="1">
    <citation type="submission" date="2020-06" db="EMBL/GenBank/DDBJ databases">
        <authorList>
            <person name="Li T."/>
            <person name="Hu X."/>
            <person name="Zhang T."/>
            <person name="Song X."/>
            <person name="Zhang H."/>
            <person name="Dai N."/>
            <person name="Sheng W."/>
            <person name="Hou X."/>
            <person name="Wei L."/>
        </authorList>
    </citation>
    <scope>NUCLEOTIDE SEQUENCE</scope>
    <source>
        <strain evidence="2">G01</strain>
        <tissue evidence="2">Leaf</tissue>
    </source>
</reference>
<gene>
    <name evidence="2" type="ORF">Sangu_0071500</name>
</gene>
<keyword evidence="1" id="KW-0812">Transmembrane</keyword>
<dbReference type="EMBL" id="JACGWK010000001">
    <property type="protein sequence ID" value="KAL0380072.1"/>
    <property type="molecule type" value="Genomic_DNA"/>
</dbReference>
<feature type="transmembrane region" description="Helical" evidence="1">
    <location>
        <begin position="21"/>
        <end position="43"/>
    </location>
</feature>
<organism evidence="2">
    <name type="scientific">Sesamum angustifolium</name>
    <dbReference type="NCBI Taxonomy" id="2727405"/>
    <lineage>
        <taxon>Eukaryota</taxon>
        <taxon>Viridiplantae</taxon>
        <taxon>Streptophyta</taxon>
        <taxon>Embryophyta</taxon>
        <taxon>Tracheophyta</taxon>
        <taxon>Spermatophyta</taxon>
        <taxon>Magnoliopsida</taxon>
        <taxon>eudicotyledons</taxon>
        <taxon>Gunneridae</taxon>
        <taxon>Pentapetalae</taxon>
        <taxon>asterids</taxon>
        <taxon>lamiids</taxon>
        <taxon>Lamiales</taxon>
        <taxon>Pedaliaceae</taxon>
        <taxon>Sesamum</taxon>
    </lineage>
</organism>
<comment type="caution">
    <text evidence="2">The sequence shown here is derived from an EMBL/GenBank/DDBJ whole genome shotgun (WGS) entry which is preliminary data.</text>
</comment>
<name>A0AAW2RIS1_9LAMI</name>
<keyword evidence="1" id="KW-1133">Transmembrane helix</keyword>
<evidence type="ECO:0000256" key="1">
    <source>
        <dbReference type="SAM" id="Phobius"/>
    </source>
</evidence>
<dbReference type="AlphaFoldDB" id="A0AAW2RIS1"/>
<evidence type="ECO:0000313" key="2">
    <source>
        <dbReference type="EMBL" id="KAL0380072.1"/>
    </source>
</evidence>
<accession>A0AAW2RIS1</accession>
<sequence>MHRKGMTQVFKTLPSHLGSCACMLLYASLFASLVFICPDYYIVEVRTESKDSFLQVVARLSYIGTLGHMTKISPNLKNLEKLVALGLCNPASGECYAPVILQKVKLVDW</sequence>
<protein>
    <submittedName>
        <fullName evidence="2">Uncharacterized protein</fullName>
    </submittedName>
</protein>
<dbReference type="PROSITE" id="PS51257">
    <property type="entry name" value="PROKAR_LIPOPROTEIN"/>
    <property type="match status" value="1"/>
</dbReference>
<reference evidence="2" key="2">
    <citation type="journal article" date="2024" name="Plant">
        <title>Genomic evolution and insights into agronomic trait innovations of Sesamum species.</title>
        <authorList>
            <person name="Miao H."/>
            <person name="Wang L."/>
            <person name="Qu L."/>
            <person name="Liu H."/>
            <person name="Sun Y."/>
            <person name="Le M."/>
            <person name="Wang Q."/>
            <person name="Wei S."/>
            <person name="Zheng Y."/>
            <person name="Lin W."/>
            <person name="Duan Y."/>
            <person name="Cao H."/>
            <person name="Xiong S."/>
            <person name="Wang X."/>
            <person name="Wei L."/>
            <person name="Li C."/>
            <person name="Ma Q."/>
            <person name="Ju M."/>
            <person name="Zhao R."/>
            <person name="Li G."/>
            <person name="Mu C."/>
            <person name="Tian Q."/>
            <person name="Mei H."/>
            <person name="Zhang T."/>
            <person name="Gao T."/>
            <person name="Zhang H."/>
        </authorList>
    </citation>
    <scope>NUCLEOTIDE SEQUENCE</scope>
    <source>
        <strain evidence="2">G01</strain>
    </source>
</reference>
<keyword evidence="1" id="KW-0472">Membrane</keyword>